<name>A0ABS8VIQ2_DATST</name>
<evidence type="ECO:0000313" key="1">
    <source>
        <dbReference type="EMBL" id="MCD9646013.1"/>
    </source>
</evidence>
<keyword evidence="2" id="KW-1185">Reference proteome</keyword>
<gene>
    <name evidence="1" type="ORF">HAX54_035508</name>
</gene>
<sequence>MASRANKEKEVVVASKGLRRLQKGVASSSSTQKAPPARIFGAKSVEEHELKWFNAQKEA</sequence>
<accession>A0ABS8VIQ2</accession>
<organism evidence="1 2">
    <name type="scientific">Datura stramonium</name>
    <name type="common">Jimsonweed</name>
    <name type="synonym">Common thornapple</name>
    <dbReference type="NCBI Taxonomy" id="4076"/>
    <lineage>
        <taxon>Eukaryota</taxon>
        <taxon>Viridiplantae</taxon>
        <taxon>Streptophyta</taxon>
        <taxon>Embryophyta</taxon>
        <taxon>Tracheophyta</taxon>
        <taxon>Spermatophyta</taxon>
        <taxon>Magnoliopsida</taxon>
        <taxon>eudicotyledons</taxon>
        <taxon>Gunneridae</taxon>
        <taxon>Pentapetalae</taxon>
        <taxon>asterids</taxon>
        <taxon>lamiids</taxon>
        <taxon>Solanales</taxon>
        <taxon>Solanaceae</taxon>
        <taxon>Solanoideae</taxon>
        <taxon>Datureae</taxon>
        <taxon>Datura</taxon>
    </lineage>
</organism>
<protein>
    <submittedName>
        <fullName evidence="1">Uncharacterized protein</fullName>
    </submittedName>
</protein>
<evidence type="ECO:0000313" key="2">
    <source>
        <dbReference type="Proteomes" id="UP000823775"/>
    </source>
</evidence>
<comment type="caution">
    <text evidence="1">The sequence shown here is derived from an EMBL/GenBank/DDBJ whole genome shotgun (WGS) entry which is preliminary data.</text>
</comment>
<dbReference type="EMBL" id="JACEIK010004639">
    <property type="protein sequence ID" value="MCD9646013.1"/>
    <property type="molecule type" value="Genomic_DNA"/>
</dbReference>
<reference evidence="1 2" key="1">
    <citation type="journal article" date="2021" name="BMC Genomics">
        <title>Datura genome reveals duplications of psychoactive alkaloid biosynthetic genes and high mutation rate following tissue culture.</title>
        <authorList>
            <person name="Rajewski A."/>
            <person name="Carter-House D."/>
            <person name="Stajich J."/>
            <person name="Litt A."/>
        </authorList>
    </citation>
    <scope>NUCLEOTIDE SEQUENCE [LARGE SCALE GENOMIC DNA]</scope>
    <source>
        <strain evidence="1">AR-01</strain>
    </source>
</reference>
<proteinExistence type="predicted"/>
<dbReference type="Proteomes" id="UP000823775">
    <property type="component" value="Unassembled WGS sequence"/>
</dbReference>
<feature type="non-terminal residue" evidence="1">
    <location>
        <position position="59"/>
    </location>
</feature>